<comment type="caution">
    <text evidence="2">The sequence shown here is derived from an EMBL/GenBank/DDBJ whole genome shotgun (WGS) entry which is preliminary data.</text>
</comment>
<protein>
    <submittedName>
        <fullName evidence="2">Uncharacterized protein</fullName>
    </submittedName>
</protein>
<proteinExistence type="predicted"/>
<name>A0AAN6GQW1_9BASI</name>
<dbReference type="AlphaFoldDB" id="A0AAN6GQW1"/>
<accession>A0AAN6GQW1</accession>
<keyword evidence="3" id="KW-1185">Reference proteome</keyword>
<feature type="region of interest" description="Disordered" evidence="1">
    <location>
        <begin position="222"/>
        <end position="251"/>
    </location>
</feature>
<feature type="region of interest" description="Disordered" evidence="1">
    <location>
        <begin position="38"/>
        <end position="57"/>
    </location>
</feature>
<feature type="region of interest" description="Disordered" evidence="1">
    <location>
        <begin position="156"/>
        <end position="185"/>
    </location>
</feature>
<gene>
    <name evidence="2" type="ORF">OC846_003195</name>
</gene>
<sequence length="251" mass="26909">MLPIQPRPMNWNHALSTSLYRAPVLAGTPRVPIDILVPFDPTTDPSTKPDSAADSSHPGPLIVGAKHTLKHAVRSIQFNMGGTDPKYADTPSVGYQAHKTKLTNYKGFTREADIHANSASWFEASDKLKAHQNGEARAGDYKDYVAKGPLLGRLLRGTESESGSPQERLKRASNSKQDEDQEAVNSAHPALEIADQALSQNAELGQVARQFVLHAIRDRVEPPAAPAPASDTKSAAPAASKGNAKGSPEKK</sequence>
<evidence type="ECO:0000256" key="1">
    <source>
        <dbReference type="SAM" id="MobiDB-lite"/>
    </source>
</evidence>
<organism evidence="2 3">
    <name type="scientific">Tilletia horrida</name>
    <dbReference type="NCBI Taxonomy" id="155126"/>
    <lineage>
        <taxon>Eukaryota</taxon>
        <taxon>Fungi</taxon>
        <taxon>Dikarya</taxon>
        <taxon>Basidiomycota</taxon>
        <taxon>Ustilaginomycotina</taxon>
        <taxon>Exobasidiomycetes</taxon>
        <taxon>Tilletiales</taxon>
        <taxon>Tilletiaceae</taxon>
        <taxon>Tilletia</taxon>
    </lineage>
</organism>
<evidence type="ECO:0000313" key="2">
    <source>
        <dbReference type="EMBL" id="KAK0551703.1"/>
    </source>
</evidence>
<reference evidence="2" key="1">
    <citation type="journal article" date="2023" name="PhytoFront">
        <title>Draft Genome Resources of Seven Strains of Tilletia horrida, Causal Agent of Kernel Smut of Rice.</title>
        <authorList>
            <person name="Khanal S."/>
            <person name="Antony Babu S."/>
            <person name="Zhou X.G."/>
        </authorList>
    </citation>
    <scope>NUCLEOTIDE SEQUENCE</scope>
    <source>
        <strain evidence="2">TX6</strain>
    </source>
</reference>
<dbReference type="EMBL" id="JAPDMZ010000073">
    <property type="protein sequence ID" value="KAK0551703.1"/>
    <property type="molecule type" value="Genomic_DNA"/>
</dbReference>
<evidence type="ECO:0000313" key="3">
    <source>
        <dbReference type="Proteomes" id="UP001176517"/>
    </source>
</evidence>
<dbReference type="Proteomes" id="UP001176517">
    <property type="component" value="Unassembled WGS sequence"/>
</dbReference>